<protein>
    <submittedName>
        <fullName evidence="1">Host cell factor 1like</fullName>
    </submittedName>
</protein>
<dbReference type="EMBL" id="CP045900">
    <property type="protein sequence ID" value="QQP42057.1"/>
    <property type="molecule type" value="Genomic_DNA"/>
</dbReference>
<evidence type="ECO:0000313" key="2">
    <source>
        <dbReference type="Proteomes" id="UP000595437"/>
    </source>
</evidence>
<evidence type="ECO:0000313" key="1">
    <source>
        <dbReference type="EMBL" id="QQP42057.1"/>
    </source>
</evidence>
<organism evidence="1 2">
    <name type="scientific">Caligus rogercresseyi</name>
    <name type="common">Sea louse</name>
    <dbReference type="NCBI Taxonomy" id="217165"/>
    <lineage>
        <taxon>Eukaryota</taxon>
        <taxon>Metazoa</taxon>
        <taxon>Ecdysozoa</taxon>
        <taxon>Arthropoda</taxon>
        <taxon>Crustacea</taxon>
        <taxon>Multicrustacea</taxon>
        <taxon>Hexanauplia</taxon>
        <taxon>Copepoda</taxon>
        <taxon>Siphonostomatoida</taxon>
        <taxon>Caligidae</taxon>
        <taxon>Caligus</taxon>
    </lineage>
</organism>
<keyword evidence="2" id="KW-1185">Reference proteome</keyword>
<dbReference type="AlphaFoldDB" id="A0A7T8K0J2"/>
<feature type="non-terminal residue" evidence="1">
    <location>
        <position position="67"/>
    </location>
</feature>
<gene>
    <name evidence="1" type="ORF">FKW44_016604</name>
</gene>
<sequence>MGGTQPQIVTLVKTSQGMQVATMPKASIVQGKAAASGTQQIIQTQAGKGGIPQGATIVKLVNTQGGT</sequence>
<dbReference type="Proteomes" id="UP000595437">
    <property type="component" value="Chromosome 11"/>
</dbReference>
<dbReference type="OrthoDB" id="10001928at2759"/>
<reference evidence="2" key="1">
    <citation type="submission" date="2021-01" db="EMBL/GenBank/DDBJ databases">
        <title>Caligus Genome Assembly.</title>
        <authorList>
            <person name="Gallardo-Escarate C."/>
        </authorList>
    </citation>
    <scope>NUCLEOTIDE SEQUENCE [LARGE SCALE GENOMIC DNA]</scope>
</reference>
<accession>A0A7T8K0J2</accession>
<proteinExistence type="predicted"/>
<name>A0A7T8K0J2_CALRO</name>